<evidence type="ECO:0000256" key="4">
    <source>
        <dbReference type="ARBA" id="ARBA00023186"/>
    </source>
</evidence>
<evidence type="ECO:0000313" key="8">
    <source>
        <dbReference type="EMBL" id="MFC3161749.1"/>
    </source>
</evidence>
<dbReference type="InterPro" id="IPR011033">
    <property type="entry name" value="PRC_barrel-like_sf"/>
</dbReference>
<comment type="function">
    <text evidence="5">An accessory protein needed during the final step in the assembly of 30S ribosomal subunit, possibly for assembly of the head region. Essential for efficient processing of 16S rRNA. May be needed both before and after RbfA during the maturation of 16S rRNA. It has affinity for free ribosomal 30S subunits but not for 70S ribosomes.</text>
</comment>
<dbReference type="RefSeq" id="WP_378143162.1">
    <property type="nucleotide sequence ID" value="NZ_CP059896.1"/>
</dbReference>
<keyword evidence="3 5" id="KW-0698">rRNA processing</keyword>
<dbReference type="Pfam" id="PF01782">
    <property type="entry name" value="RimM"/>
    <property type="match status" value="1"/>
</dbReference>
<keyword evidence="1 5" id="KW-0963">Cytoplasm</keyword>
<dbReference type="Proteomes" id="UP001595647">
    <property type="component" value="Unassembled WGS sequence"/>
</dbReference>
<dbReference type="Gene3D" id="2.30.30.240">
    <property type="entry name" value="PRC-barrel domain"/>
    <property type="match status" value="1"/>
</dbReference>
<feature type="domain" description="PRC-barrel" evidence="7">
    <location>
        <begin position="123"/>
        <end position="194"/>
    </location>
</feature>
<gene>
    <name evidence="5 8" type="primary">rimM</name>
    <name evidence="8" type="ORF">ACFOHV_00500</name>
</gene>
<dbReference type="PANTHER" id="PTHR33692:SF1">
    <property type="entry name" value="RIBOSOME MATURATION FACTOR RIMM"/>
    <property type="match status" value="1"/>
</dbReference>
<keyword evidence="9" id="KW-1185">Reference proteome</keyword>
<dbReference type="InterPro" id="IPR009000">
    <property type="entry name" value="Transl_B-barrel_sf"/>
</dbReference>
<dbReference type="EMBL" id="JBHRTG010000001">
    <property type="protein sequence ID" value="MFC3161749.1"/>
    <property type="molecule type" value="Genomic_DNA"/>
</dbReference>
<accession>A0ABV7HX33</accession>
<proteinExistence type="inferred from homology"/>
<dbReference type="SUPFAM" id="SSF50447">
    <property type="entry name" value="Translation proteins"/>
    <property type="match status" value="1"/>
</dbReference>
<reference evidence="9" key="1">
    <citation type="journal article" date="2019" name="Int. J. Syst. Evol. Microbiol.">
        <title>The Global Catalogue of Microorganisms (GCM) 10K type strain sequencing project: providing services to taxonomists for standard genome sequencing and annotation.</title>
        <authorList>
            <consortium name="The Broad Institute Genomics Platform"/>
            <consortium name="The Broad Institute Genome Sequencing Center for Infectious Disease"/>
            <person name="Wu L."/>
            <person name="Ma J."/>
        </authorList>
    </citation>
    <scope>NUCLEOTIDE SEQUENCE [LARGE SCALE GENOMIC DNA]</scope>
    <source>
        <strain evidence="9">KCTC 52231</strain>
    </source>
</reference>
<protein>
    <recommendedName>
        <fullName evidence="5">Ribosome maturation factor RimM</fullName>
    </recommendedName>
</protein>
<keyword evidence="4 5" id="KW-0143">Chaperone</keyword>
<dbReference type="InterPro" id="IPR027275">
    <property type="entry name" value="PRC-brl_dom"/>
</dbReference>
<dbReference type="NCBIfam" id="TIGR02273">
    <property type="entry name" value="16S_RimM"/>
    <property type="match status" value="1"/>
</dbReference>
<organism evidence="8 9">
    <name type="scientific">Ciceribacter thiooxidans</name>
    <dbReference type="NCBI Taxonomy" id="1969821"/>
    <lineage>
        <taxon>Bacteria</taxon>
        <taxon>Pseudomonadati</taxon>
        <taxon>Pseudomonadota</taxon>
        <taxon>Alphaproteobacteria</taxon>
        <taxon>Hyphomicrobiales</taxon>
        <taxon>Rhizobiaceae</taxon>
        <taxon>Ciceribacter</taxon>
    </lineage>
</organism>
<evidence type="ECO:0000313" key="9">
    <source>
        <dbReference type="Proteomes" id="UP001595647"/>
    </source>
</evidence>
<dbReference type="InterPro" id="IPR002676">
    <property type="entry name" value="RimM_N"/>
</dbReference>
<evidence type="ECO:0000256" key="3">
    <source>
        <dbReference type="ARBA" id="ARBA00022552"/>
    </source>
</evidence>
<evidence type="ECO:0000259" key="6">
    <source>
        <dbReference type="Pfam" id="PF01782"/>
    </source>
</evidence>
<comment type="domain">
    <text evidence="5">The PRC barrel domain binds ribosomal protein uS19.</text>
</comment>
<dbReference type="PANTHER" id="PTHR33692">
    <property type="entry name" value="RIBOSOME MATURATION FACTOR RIMM"/>
    <property type="match status" value="1"/>
</dbReference>
<evidence type="ECO:0000256" key="5">
    <source>
        <dbReference type="HAMAP-Rule" id="MF_00014"/>
    </source>
</evidence>
<name>A0ABV7HX33_9HYPH</name>
<comment type="similarity">
    <text evidence="5">Belongs to the RimM family.</text>
</comment>
<dbReference type="SUPFAM" id="SSF50346">
    <property type="entry name" value="PRC-barrel domain"/>
    <property type="match status" value="1"/>
</dbReference>
<dbReference type="HAMAP" id="MF_00014">
    <property type="entry name" value="Ribosome_mat_RimM"/>
    <property type="match status" value="1"/>
</dbReference>
<dbReference type="InterPro" id="IPR036976">
    <property type="entry name" value="RimM_N_sf"/>
</dbReference>
<evidence type="ECO:0000259" key="7">
    <source>
        <dbReference type="Pfam" id="PF05239"/>
    </source>
</evidence>
<keyword evidence="2 5" id="KW-0690">Ribosome biogenesis</keyword>
<evidence type="ECO:0000256" key="2">
    <source>
        <dbReference type="ARBA" id="ARBA00022517"/>
    </source>
</evidence>
<evidence type="ECO:0000256" key="1">
    <source>
        <dbReference type="ARBA" id="ARBA00022490"/>
    </source>
</evidence>
<dbReference type="Gene3D" id="2.40.30.60">
    <property type="entry name" value="RimM"/>
    <property type="match status" value="1"/>
</dbReference>
<feature type="domain" description="RimM N-terminal" evidence="6">
    <location>
        <begin position="37"/>
        <end position="114"/>
    </location>
</feature>
<comment type="subcellular location">
    <subcellularLocation>
        <location evidence="5">Cytoplasm</location>
    </subcellularLocation>
</comment>
<dbReference type="Pfam" id="PF05239">
    <property type="entry name" value="PRC"/>
    <property type="match status" value="1"/>
</dbReference>
<dbReference type="InterPro" id="IPR011961">
    <property type="entry name" value="RimM"/>
</dbReference>
<comment type="caution">
    <text evidence="8">The sequence shown here is derived from an EMBL/GenBank/DDBJ whole genome shotgun (WGS) entry which is preliminary data.</text>
</comment>
<sequence>MPPVFRFFSPCFVLRRLHDGDVGLSVLMTTLKNPVLMATVGAAQGLRGEVRVRTYTADPMALGDYGNLRSLDGRVFEILEIREAKNVVIVRFRGVNDRNAAEALNGLELYVDRDALPDGDLEDDEFYYADLEGLDVYDSAGKHYGAVSAVFDFGAGDLLEIKGPGKRPVLIPFSETAVLEIDLESGRLLIDPVAAGLEEERKTPRRKGSDLSGSDEE</sequence>
<comment type="subunit">
    <text evidence="5">Binds ribosomal protein uS19.</text>
</comment>